<feature type="domain" description="tRNA-splicing endonuclease subunit Sen54 N-terminal" evidence="4">
    <location>
        <begin position="82"/>
        <end position="138"/>
    </location>
</feature>
<dbReference type="InterPro" id="IPR024336">
    <property type="entry name" value="tRNA_splic_suSen54_N"/>
</dbReference>
<organism evidence="5 6">
    <name type="scientific">Heterostelium pallidum (strain ATCC 26659 / Pp 5 / PN500)</name>
    <name type="common">Cellular slime mold</name>
    <name type="synonym">Polysphondylium pallidum</name>
    <dbReference type="NCBI Taxonomy" id="670386"/>
    <lineage>
        <taxon>Eukaryota</taxon>
        <taxon>Amoebozoa</taxon>
        <taxon>Evosea</taxon>
        <taxon>Eumycetozoa</taxon>
        <taxon>Dictyostelia</taxon>
        <taxon>Acytosteliales</taxon>
        <taxon>Acytosteliaceae</taxon>
        <taxon>Heterostelium</taxon>
    </lineage>
</organism>
<keyword evidence="6" id="KW-1185">Reference proteome</keyword>
<comment type="caution">
    <text evidence="5">The sequence shown here is derived from an EMBL/GenBank/DDBJ whole genome shotgun (WGS) entry which is preliminary data.</text>
</comment>
<feature type="region of interest" description="Disordered" evidence="3">
    <location>
        <begin position="1"/>
        <end position="26"/>
    </location>
</feature>
<dbReference type="STRING" id="670386.D3BKS5"/>
<evidence type="ECO:0000259" key="4">
    <source>
        <dbReference type="Pfam" id="PF12928"/>
    </source>
</evidence>
<dbReference type="RefSeq" id="XP_020430629.1">
    <property type="nucleotide sequence ID" value="XM_020579954.1"/>
</dbReference>
<dbReference type="InParanoid" id="D3BKS5"/>
<evidence type="ECO:0000256" key="2">
    <source>
        <dbReference type="ARBA" id="ARBA00022694"/>
    </source>
</evidence>
<protein>
    <recommendedName>
        <fullName evidence="4">tRNA-splicing endonuclease subunit Sen54 N-terminal domain-containing protein</fullName>
    </recommendedName>
</protein>
<dbReference type="EMBL" id="ADBJ01000038">
    <property type="protein sequence ID" value="EFA78505.1"/>
    <property type="molecule type" value="Genomic_DNA"/>
</dbReference>
<sequence>MLIKKRSINDVEPDSKKANKKLSVKDDPLQEDEEIKMTFEQWKEELYDHNKSSSMYVTLISNRYYRDRYLIKLLLICIKSISNQLSRAEYQEQTKTFLVINRKGRYYESMGHTVGGKLYLHIEEAMYLASIGAMEIYYKDAPLVLQECYKLFETDYCNFPFSNYQVYSFLKKQGYHLLRYINASSNTNYNNSSNSSKSNKFIFTENERNRILKSLPKSVLTTTTTTTTTSLTNNNSYKQANIKFSRNWWNEMNDVSECSVNNEKQMVYVENKENECKQTSVDYHIAMQLEYQDNQHNNRNNKIANRYNKNKDNNFIILESKFNNNNSSNMNSNSSNPRFKMKSLVNIAGQLNNNQTLNSINRRLRIFSPLSMDKVNNINNNNKNNNNSNQQQCLTIDYNVYKPGSFKKTSPGKPDFRIIIKTFKEKVPDFKDIQRLLSLNDDQVPLRFCVVAMNDISFFSLEIKDILTLEYLLKTD</sequence>
<dbReference type="InterPro" id="IPR024337">
    <property type="entry name" value="tRNA_splic_suSen54"/>
</dbReference>
<dbReference type="GO" id="GO:0000379">
    <property type="term" value="P:tRNA-type intron splice site recognition and cleavage"/>
    <property type="evidence" value="ECO:0007669"/>
    <property type="project" value="TreeGrafter"/>
</dbReference>
<dbReference type="Proteomes" id="UP000001396">
    <property type="component" value="Unassembled WGS sequence"/>
</dbReference>
<accession>D3BKS5</accession>
<dbReference type="PANTHER" id="PTHR21027:SF1">
    <property type="entry name" value="TRNA-SPLICING ENDONUCLEASE SUBUNIT SEN54"/>
    <property type="match status" value="1"/>
</dbReference>
<evidence type="ECO:0000256" key="1">
    <source>
        <dbReference type="ARBA" id="ARBA00005736"/>
    </source>
</evidence>
<dbReference type="AlphaFoldDB" id="D3BKS5"/>
<dbReference type="PANTHER" id="PTHR21027">
    <property type="entry name" value="TRNA-SPLICING ENDONUCLEASE SUBUNIT SEN54"/>
    <property type="match status" value="1"/>
</dbReference>
<keyword evidence="2" id="KW-0819">tRNA processing</keyword>
<evidence type="ECO:0000256" key="3">
    <source>
        <dbReference type="SAM" id="MobiDB-lite"/>
    </source>
</evidence>
<dbReference type="GeneID" id="31364632"/>
<dbReference type="GO" id="GO:0000214">
    <property type="term" value="C:tRNA-intron endonuclease complex"/>
    <property type="evidence" value="ECO:0007669"/>
    <property type="project" value="TreeGrafter"/>
</dbReference>
<dbReference type="Pfam" id="PF12928">
    <property type="entry name" value="tRNA_int_end_N2"/>
    <property type="match status" value="1"/>
</dbReference>
<evidence type="ECO:0000313" key="6">
    <source>
        <dbReference type="Proteomes" id="UP000001396"/>
    </source>
</evidence>
<proteinExistence type="inferred from homology"/>
<evidence type="ECO:0000313" key="5">
    <source>
        <dbReference type="EMBL" id="EFA78505.1"/>
    </source>
</evidence>
<dbReference type="OMA" id="CGSVQIF"/>
<gene>
    <name evidence="5" type="ORF">PPL_09157</name>
</gene>
<name>D3BKS5_HETP5</name>
<comment type="similarity">
    <text evidence="1">Belongs to the SEN54 family.</text>
</comment>
<feature type="compositionally biased region" description="Basic and acidic residues" evidence="3">
    <location>
        <begin position="7"/>
        <end position="26"/>
    </location>
</feature>
<reference evidence="5 6" key="1">
    <citation type="journal article" date="2011" name="Genome Res.">
        <title>Phylogeny-wide analysis of social amoeba genomes highlights ancient origins for complex intercellular communication.</title>
        <authorList>
            <person name="Heidel A.J."/>
            <person name="Lawal H.M."/>
            <person name="Felder M."/>
            <person name="Schilde C."/>
            <person name="Helps N.R."/>
            <person name="Tunggal B."/>
            <person name="Rivero F."/>
            <person name="John U."/>
            <person name="Schleicher M."/>
            <person name="Eichinger L."/>
            <person name="Platzer M."/>
            <person name="Noegel A.A."/>
            <person name="Schaap P."/>
            <person name="Gloeckner G."/>
        </authorList>
    </citation>
    <scope>NUCLEOTIDE SEQUENCE [LARGE SCALE GENOMIC DNA]</scope>
    <source>
        <strain evidence="6">ATCC 26659 / Pp 5 / PN500</strain>
    </source>
</reference>